<dbReference type="EMBL" id="JAVYJV010000007">
    <property type="protein sequence ID" value="KAK4365603.1"/>
    <property type="molecule type" value="Genomic_DNA"/>
</dbReference>
<dbReference type="GO" id="GO:0005737">
    <property type="term" value="C:cytoplasm"/>
    <property type="evidence" value="ECO:0007669"/>
    <property type="project" value="TreeGrafter"/>
</dbReference>
<gene>
    <name evidence="3" type="ORF">RND71_013483</name>
</gene>
<dbReference type="PANTHER" id="PTHR31213:SF148">
    <property type="entry name" value="BET V I_MAJOR LATEX PROTEIN DOMAIN-CONTAINING PROTEIN"/>
    <property type="match status" value="1"/>
</dbReference>
<dbReference type="Pfam" id="PF00407">
    <property type="entry name" value="Bet_v_1"/>
    <property type="match status" value="1"/>
</dbReference>
<dbReference type="InterPro" id="IPR023393">
    <property type="entry name" value="START-like_dom_sf"/>
</dbReference>
<dbReference type="Proteomes" id="UP001291623">
    <property type="component" value="Unassembled WGS sequence"/>
</dbReference>
<keyword evidence="4" id="KW-1185">Reference proteome</keyword>
<dbReference type="SMART" id="SM01037">
    <property type="entry name" value="Bet_v_1"/>
    <property type="match status" value="1"/>
</dbReference>
<reference evidence="3" key="1">
    <citation type="submission" date="2023-12" db="EMBL/GenBank/DDBJ databases">
        <title>Genome assembly of Anisodus tanguticus.</title>
        <authorList>
            <person name="Wang Y.-J."/>
        </authorList>
    </citation>
    <scope>NUCLEOTIDE SEQUENCE</scope>
    <source>
        <strain evidence="3">KB-2021</strain>
        <tissue evidence="3">Leaf</tissue>
    </source>
</reference>
<organism evidence="3 4">
    <name type="scientific">Anisodus tanguticus</name>
    <dbReference type="NCBI Taxonomy" id="243964"/>
    <lineage>
        <taxon>Eukaryota</taxon>
        <taxon>Viridiplantae</taxon>
        <taxon>Streptophyta</taxon>
        <taxon>Embryophyta</taxon>
        <taxon>Tracheophyta</taxon>
        <taxon>Spermatophyta</taxon>
        <taxon>Magnoliopsida</taxon>
        <taxon>eudicotyledons</taxon>
        <taxon>Gunneridae</taxon>
        <taxon>Pentapetalae</taxon>
        <taxon>asterids</taxon>
        <taxon>lamiids</taxon>
        <taxon>Solanales</taxon>
        <taxon>Solanaceae</taxon>
        <taxon>Solanoideae</taxon>
        <taxon>Hyoscyameae</taxon>
        <taxon>Anisodus</taxon>
    </lineage>
</organism>
<dbReference type="GO" id="GO:0005634">
    <property type="term" value="C:nucleus"/>
    <property type="evidence" value="ECO:0007669"/>
    <property type="project" value="TreeGrafter"/>
</dbReference>
<proteinExistence type="inferred from homology"/>
<sequence length="244" mass="26679">MGVLVDSWCFCNCGGKTERMKACIFSTKGTAMVHIGASGTGFLIHRNLMLTTHVILPSVAAAAAEAAEIRLQNGVASCLFPHSMFGTISEEIEVAVPASEAWKVYGTLQLANIVVKELPHVLHKVDVIEGDGGIGTVLKLTFPPGTPLFTHYKEKFTVLDDENRVKVALVVEGGLLDHGFTFFQVRFDVIEKYETTCITKTTIEYEVKEEAAANVSFVSIQTFVTIMETVAKYLTQQKDGQWSA</sequence>
<protein>
    <recommendedName>
        <fullName evidence="2">Bet v I/Major latex protein domain-containing protein</fullName>
    </recommendedName>
</protein>
<comment type="caution">
    <text evidence="3">The sequence shown here is derived from an EMBL/GenBank/DDBJ whole genome shotgun (WGS) entry which is preliminary data.</text>
</comment>
<dbReference type="AlphaFoldDB" id="A0AAE1VDB9"/>
<dbReference type="PANTHER" id="PTHR31213">
    <property type="entry name" value="OS08G0374000 PROTEIN-RELATED"/>
    <property type="match status" value="1"/>
</dbReference>
<dbReference type="InterPro" id="IPR050279">
    <property type="entry name" value="Plant_def-hormone_signal"/>
</dbReference>
<dbReference type="Gene3D" id="3.30.530.20">
    <property type="match status" value="1"/>
</dbReference>
<dbReference type="GO" id="GO:0010427">
    <property type="term" value="F:abscisic acid binding"/>
    <property type="evidence" value="ECO:0007669"/>
    <property type="project" value="TreeGrafter"/>
</dbReference>
<dbReference type="InterPro" id="IPR000916">
    <property type="entry name" value="Bet_v_I/MLP"/>
</dbReference>
<evidence type="ECO:0000256" key="1">
    <source>
        <dbReference type="ARBA" id="ARBA00009744"/>
    </source>
</evidence>
<dbReference type="GO" id="GO:0038023">
    <property type="term" value="F:signaling receptor activity"/>
    <property type="evidence" value="ECO:0007669"/>
    <property type="project" value="TreeGrafter"/>
</dbReference>
<evidence type="ECO:0000313" key="4">
    <source>
        <dbReference type="Proteomes" id="UP001291623"/>
    </source>
</evidence>
<accession>A0AAE1VDB9</accession>
<evidence type="ECO:0000259" key="2">
    <source>
        <dbReference type="SMART" id="SM01037"/>
    </source>
</evidence>
<evidence type="ECO:0000313" key="3">
    <source>
        <dbReference type="EMBL" id="KAK4365603.1"/>
    </source>
</evidence>
<dbReference type="GO" id="GO:0009738">
    <property type="term" value="P:abscisic acid-activated signaling pathway"/>
    <property type="evidence" value="ECO:0007669"/>
    <property type="project" value="TreeGrafter"/>
</dbReference>
<dbReference type="CDD" id="cd07816">
    <property type="entry name" value="Bet_v1-like"/>
    <property type="match status" value="1"/>
</dbReference>
<dbReference type="SUPFAM" id="SSF55961">
    <property type="entry name" value="Bet v1-like"/>
    <property type="match status" value="1"/>
</dbReference>
<dbReference type="FunFam" id="3.30.530.20:FF:000007">
    <property type="entry name" value="Major pollen allergen Bet v 1-A"/>
    <property type="match status" value="1"/>
</dbReference>
<feature type="domain" description="Bet v I/Major latex protein" evidence="2">
    <location>
        <begin position="83"/>
        <end position="237"/>
    </location>
</feature>
<comment type="similarity">
    <text evidence="1">Belongs to the BetVI family.</text>
</comment>
<dbReference type="GO" id="GO:0006952">
    <property type="term" value="P:defense response"/>
    <property type="evidence" value="ECO:0007669"/>
    <property type="project" value="InterPro"/>
</dbReference>
<name>A0AAE1VDB9_9SOLA</name>
<dbReference type="GO" id="GO:0004864">
    <property type="term" value="F:protein phosphatase inhibitor activity"/>
    <property type="evidence" value="ECO:0007669"/>
    <property type="project" value="TreeGrafter"/>
</dbReference>